<comment type="caution">
    <text evidence="4">The sequence shown here is derived from an EMBL/GenBank/DDBJ whole genome shotgun (WGS) entry which is preliminary data.</text>
</comment>
<dbReference type="Pfam" id="PF25340">
    <property type="entry name" value="BCD_RFX"/>
    <property type="match status" value="1"/>
</dbReference>
<reference evidence="4" key="1">
    <citation type="submission" date="2021-03" db="EMBL/GenBank/DDBJ databases">
        <authorList>
            <person name="Tagirdzhanova G."/>
        </authorList>
    </citation>
    <scope>NUCLEOTIDE SEQUENCE</scope>
</reference>
<dbReference type="PROSITE" id="PS51526">
    <property type="entry name" value="RFX_DBD"/>
    <property type="match status" value="1"/>
</dbReference>
<dbReference type="Proteomes" id="UP000664169">
    <property type="component" value="Unassembled WGS sequence"/>
</dbReference>
<evidence type="ECO:0000256" key="2">
    <source>
        <dbReference type="SAM" id="MobiDB-lite"/>
    </source>
</evidence>
<evidence type="ECO:0000313" key="4">
    <source>
        <dbReference type="EMBL" id="CAF9919445.1"/>
    </source>
</evidence>
<dbReference type="InterPro" id="IPR036388">
    <property type="entry name" value="WH-like_DNA-bd_sf"/>
</dbReference>
<dbReference type="InterPro" id="IPR057321">
    <property type="entry name" value="RFX1-4/6/8-like_BCD"/>
</dbReference>
<dbReference type="Pfam" id="PF02257">
    <property type="entry name" value="RFX_DNA_binding"/>
    <property type="match status" value="1"/>
</dbReference>
<dbReference type="OrthoDB" id="10056949at2759"/>
<dbReference type="InterPro" id="IPR036390">
    <property type="entry name" value="WH_DNA-bd_sf"/>
</dbReference>
<evidence type="ECO:0000256" key="1">
    <source>
        <dbReference type="ARBA" id="ARBA00023125"/>
    </source>
</evidence>
<feature type="region of interest" description="Disordered" evidence="2">
    <location>
        <begin position="579"/>
        <end position="632"/>
    </location>
</feature>
<feature type="region of interest" description="Disordered" evidence="2">
    <location>
        <begin position="1"/>
        <end position="20"/>
    </location>
</feature>
<dbReference type="SUPFAM" id="SSF46785">
    <property type="entry name" value="Winged helix' DNA-binding domain"/>
    <property type="match status" value="1"/>
</dbReference>
<dbReference type="Gene3D" id="1.10.10.10">
    <property type="entry name" value="Winged helix-like DNA-binding domain superfamily/Winged helix DNA-binding domain"/>
    <property type="match status" value="1"/>
</dbReference>
<dbReference type="AlphaFoldDB" id="A0A8H3IL75"/>
<protein>
    <recommendedName>
        <fullName evidence="3">RFX-type winged-helix domain-containing protein</fullName>
    </recommendedName>
</protein>
<feature type="domain" description="RFX-type winged-helix" evidence="3">
    <location>
        <begin position="58"/>
        <end position="162"/>
    </location>
</feature>
<accession>A0A8H3IL75</accession>
<evidence type="ECO:0000313" key="5">
    <source>
        <dbReference type="Proteomes" id="UP000664169"/>
    </source>
</evidence>
<dbReference type="PANTHER" id="PTHR12619">
    <property type="entry name" value="RFX TRANSCRIPTION FACTOR FAMILY"/>
    <property type="match status" value="1"/>
</dbReference>
<name>A0A8H3IL75_9LECA</name>
<feature type="region of interest" description="Disordered" evidence="2">
    <location>
        <begin position="142"/>
        <end position="166"/>
    </location>
</feature>
<dbReference type="PANTHER" id="PTHR12619:SF5">
    <property type="entry name" value="TRANSCRIPTION FACTOR RFX4"/>
    <property type="match status" value="1"/>
</dbReference>
<dbReference type="GO" id="GO:0000981">
    <property type="term" value="F:DNA-binding transcription factor activity, RNA polymerase II-specific"/>
    <property type="evidence" value="ECO:0007669"/>
    <property type="project" value="TreeGrafter"/>
</dbReference>
<sequence>MSDIGMETGNGGTKNATNDNELRRLLRENEDRTLDSIAQQFQKDEPTSKLEKLKQIFGMVWLKRHVRSGEGQTIPRNSVYNEYQYSCGDFRLPSLNSASFGKLVRIIFPKIATRRLGVRGASKYHYVGLTLIVDKSRLEKTRVQPPPLVRDQSSSNDISKPAPSRHSLPQDHAFFGPAVHTASGSLDASMRHAASATFYQPSYAGDLKSNIHEAALLPRPLKFPEALDRLALRDSKFELPDIAPYLPPGTDEDAANCLVSVYRSHCILAIDNFRYCKTEKFCDSYKSLIGLLTVPGQKLLGASSIAPWIRECDWRKYQSMIPMLNMIILTQVPQKATIHMQEVARNLCAWIQLYFTNQPIHLITSMLGPAGVFVSILERFCRVQNAALQVAPVLDNVEKRNELWSDWVSFVNPLHVVQNSLAGWGHRRCRLILTREVQLLLCPSVGPPLTGTFFEDDGEDMSQFGKAEIHRECKNSSDLIARLYRFLLSVRSRFPAAAPREILTTIERFTSNATRNMTLAGAQTIPDWWRFKVFIDEASYWLAEMGGLFENDSEVLAPQLNVLANETLYDFSGFDPVDSRPQTGNGIGQDLDSPNLELSHVDSNSNGQPSRPLSTAPVPQNKEHLSRPSLHKRVELHEDSGIGLGLDDDFGVEHKFPGYTTQGPPSDAVDVVVC</sequence>
<dbReference type="EMBL" id="CAJPDQ010000014">
    <property type="protein sequence ID" value="CAF9919445.1"/>
    <property type="molecule type" value="Genomic_DNA"/>
</dbReference>
<feature type="compositionally biased region" description="Basic and acidic residues" evidence="2">
    <location>
        <begin position="621"/>
        <end position="632"/>
    </location>
</feature>
<proteinExistence type="predicted"/>
<keyword evidence="5" id="KW-1185">Reference proteome</keyword>
<keyword evidence="1" id="KW-0238">DNA-binding</keyword>
<organism evidence="4 5">
    <name type="scientific">Gomphillus americanus</name>
    <dbReference type="NCBI Taxonomy" id="1940652"/>
    <lineage>
        <taxon>Eukaryota</taxon>
        <taxon>Fungi</taxon>
        <taxon>Dikarya</taxon>
        <taxon>Ascomycota</taxon>
        <taxon>Pezizomycotina</taxon>
        <taxon>Lecanoromycetes</taxon>
        <taxon>OSLEUM clade</taxon>
        <taxon>Ostropomycetidae</taxon>
        <taxon>Ostropales</taxon>
        <taxon>Graphidaceae</taxon>
        <taxon>Gomphilloideae</taxon>
        <taxon>Gomphillus</taxon>
    </lineage>
</organism>
<dbReference type="InterPro" id="IPR003150">
    <property type="entry name" value="DNA-bd_RFX"/>
</dbReference>
<dbReference type="InterPro" id="IPR039779">
    <property type="entry name" value="RFX-like"/>
</dbReference>
<gene>
    <name evidence="4" type="ORF">GOMPHAMPRED_001821</name>
</gene>
<feature type="compositionally biased region" description="Polar residues" evidence="2">
    <location>
        <begin position="601"/>
        <end position="613"/>
    </location>
</feature>
<dbReference type="GO" id="GO:0000978">
    <property type="term" value="F:RNA polymerase II cis-regulatory region sequence-specific DNA binding"/>
    <property type="evidence" value="ECO:0007669"/>
    <property type="project" value="TreeGrafter"/>
</dbReference>
<evidence type="ECO:0000259" key="3">
    <source>
        <dbReference type="PROSITE" id="PS51526"/>
    </source>
</evidence>